<feature type="binding site" evidence="6">
    <location>
        <position position="79"/>
    </location>
    <ligand>
        <name>ATP</name>
        <dbReference type="ChEBI" id="CHEBI:30616"/>
    </ligand>
</feature>
<evidence type="ECO:0000259" key="9">
    <source>
        <dbReference type="Pfam" id="PF13089"/>
    </source>
</evidence>
<name>A0ABQ1W041_9BACT</name>
<dbReference type="Gene3D" id="1.20.58.310">
    <property type="entry name" value="Polyphosphate kinase N-terminal domain"/>
    <property type="match status" value="1"/>
</dbReference>
<dbReference type="SUPFAM" id="SSF140356">
    <property type="entry name" value="PPK N-terminal domain-like"/>
    <property type="match status" value="1"/>
</dbReference>
<dbReference type="PANTHER" id="PTHR30218:SF0">
    <property type="entry name" value="POLYPHOSPHATE KINASE"/>
    <property type="match status" value="1"/>
</dbReference>
<accession>A0ABQ1W041</accession>
<dbReference type="Gene3D" id="3.30.1840.10">
    <property type="entry name" value="Polyphosphate kinase middle domain"/>
    <property type="match status" value="1"/>
</dbReference>
<sequence>MAGYNPITDHPVYTFTPLPHQATNQTMETNTQDKEPTTTPLINRELSWLAFNYRVLQEAKDRTVPLLERIKFMAIFSSNLDEYFKVRVATLKRLIKLKKKTRDKLSEDPADTFEQVMQEVKRQQEEFGEVFREGILADLRQQNIHLLTENDLSTEQQKWVQTYFAEHIQPHILPLLLDDTETHFFLKDQTVYLGVQLFDPKEKDLKPERFSMLEIPTKKHGGRFVKLPTEGEERYVMFIDDVIRCCLPALYPNYTRFEAHAVKVSRDAELDIEEEVSGSLMAKIQKSLQKRETGYPARLLYDPVTPRPMLEAIMAHTGISEDELVEGSKYHNFRDFFGFPDFDLPDLKYSPQPTLVHPLLEKEESLIEAMKKQDYLAHYPYQSFDYVLRLFEEAANDPKVTAISATLYRVAEDSAIAKSLVKAAKSGKLVTVVVELKARFDEESNIFWAGKLQKAGANVILGLPDLKVHTKLGLITRNEDGQLVNYAYLSTGNYNEDTSKIYADHALFTSNQTITQDVEQVFNFFIDRQHDKKFKKLLMAPINMQDRFVDLINREIKNASKGKPASMILKMNALQDERMINKLYAASQAGVKIELLVRGICCLVPGVEGLSENIRVRSIVDRYLEHARVYIFHNDGKEEYYVASADWMTRNLSRRVEVAFPILQKDLVEQLRAIIDLQLADDTKARDIDNNYIKQESPADIRSQYATYEYLRKLIPEGMEPIRKSK</sequence>
<dbReference type="NCBIfam" id="TIGR03705">
    <property type="entry name" value="poly_P_kin"/>
    <property type="match status" value="1"/>
</dbReference>
<comment type="similarity">
    <text evidence="6 7">Belongs to the polyphosphate kinase 1 (PPK1) family.</text>
</comment>
<feature type="binding site" evidence="6">
    <location>
        <position position="598"/>
    </location>
    <ligand>
        <name>ATP</name>
        <dbReference type="ChEBI" id="CHEBI:30616"/>
    </ligand>
</feature>
<keyword evidence="1 6" id="KW-0597">Phosphoprotein</keyword>
<keyword evidence="5 6" id="KW-0067">ATP-binding</keyword>
<dbReference type="GO" id="GO:0016301">
    <property type="term" value="F:kinase activity"/>
    <property type="evidence" value="ECO:0007669"/>
    <property type="project" value="UniProtKB-KW"/>
</dbReference>
<keyword evidence="6" id="KW-0460">Magnesium</keyword>
<dbReference type="InterPro" id="IPR036830">
    <property type="entry name" value="PP_kinase_middle_dom_sf"/>
</dbReference>
<keyword evidence="3 6" id="KW-0547">Nucleotide-binding</keyword>
<dbReference type="Proteomes" id="UP000634043">
    <property type="component" value="Unassembled WGS sequence"/>
</dbReference>
<evidence type="ECO:0000256" key="7">
    <source>
        <dbReference type="RuleBase" id="RU003800"/>
    </source>
</evidence>
<dbReference type="Pfam" id="PF13089">
    <property type="entry name" value="PP_kinase_N"/>
    <property type="match status" value="1"/>
</dbReference>
<keyword evidence="4 6" id="KW-0418">Kinase</keyword>
<dbReference type="Pfam" id="PF13090">
    <property type="entry name" value="PP_kinase_C"/>
    <property type="match status" value="1"/>
</dbReference>
<dbReference type="InterPro" id="IPR025198">
    <property type="entry name" value="PPK_N_dom"/>
</dbReference>
<dbReference type="InterPro" id="IPR003414">
    <property type="entry name" value="PP_kinase"/>
</dbReference>
<dbReference type="PANTHER" id="PTHR30218">
    <property type="entry name" value="POLYPHOSPHATE KINASE"/>
    <property type="match status" value="1"/>
</dbReference>
<dbReference type="NCBIfam" id="NF003917">
    <property type="entry name" value="PRK05443.1-1"/>
    <property type="match status" value="1"/>
</dbReference>
<dbReference type="Pfam" id="PF02503">
    <property type="entry name" value="PP_kinase"/>
    <property type="match status" value="1"/>
</dbReference>
<evidence type="ECO:0000256" key="6">
    <source>
        <dbReference type="HAMAP-Rule" id="MF_00347"/>
    </source>
</evidence>
<protein>
    <recommendedName>
        <fullName evidence="6 7">Polyphosphate kinase</fullName>
        <ecNumber evidence="6 7">2.7.4.1</ecNumber>
    </recommendedName>
    <alternativeName>
        <fullName evidence="6">ATP-polyphosphate phosphotransferase</fullName>
    </alternativeName>
    <alternativeName>
        <fullName evidence="6">Polyphosphoric acid kinase</fullName>
    </alternativeName>
</protein>
<feature type="binding site" evidence="6">
    <location>
        <position position="502"/>
    </location>
    <ligand>
        <name>ATP</name>
        <dbReference type="ChEBI" id="CHEBI:30616"/>
    </ligand>
</feature>
<evidence type="ECO:0000256" key="2">
    <source>
        <dbReference type="ARBA" id="ARBA00022679"/>
    </source>
</evidence>
<reference evidence="13" key="1">
    <citation type="journal article" date="2019" name="Int. J. Syst. Evol. Microbiol.">
        <title>The Global Catalogue of Microorganisms (GCM) 10K type strain sequencing project: providing services to taxonomists for standard genome sequencing and annotation.</title>
        <authorList>
            <consortium name="The Broad Institute Genomics Platform"/>
            <consortium name="The Broad Institute Genome Sequencing Center for Infectious Disease"/>
            <person name="Wu L."/>
            <person name="Ma J."/>
        </authorList>
    </citation>
    <scope>NUCLEOTIDE SEQUENCE [LARGE SCALE GENOMIC DNA]</scope>
    <source>
        <strain evidence="13">CGMCC 1.12749</strain>
    </source>
</reference>
<evidence type="ECO:0000313" key="13">
    <source>
        <dbReference type="Proteomes" id="UP000634043"/>
    </source>
</evidence>
<feature type="binding site" evidence="6">
    <location>
        <position position="409"/>
    </location>
    <ligand>
        <name>Mg(2+)</name>
        <dbReference type="ChEBI" id="CHEBI:18420"/>
    </ligand>
</feature>
<dbReference type="Gene3D" id="3.30.870.10">
    <property type="entry name" value="Endonuclease Chain A"/>
    <property type="match status" value="2"/>
</dbReference>
<feature type="binding site" evidence="6">
    <location>
        <position position="439"/>
    </location>
    <ligand>
        <name>Mg(2+)</name>
        <dbReference type="ChEBI" id="CHEBI:18420"/>
    </ligand>
</feature>
<feature type="domain" description="Polyphosphate kinase C-terminal" evidence="11">
    <location>
        <begin position="366"/>
        <end position="528"/>
    </location>
</feature>
<comment type="catalytic activity">
    <reaction evidence="6 7">
        <text>[phosphate](n) + ATP = [phosphate](n+1) + ADP</text>
        <dbReference type="Rhea" id="RHEA:19573"/>
        <dbReference type="Rhea" id="RHEA-COMP:9859"/>
        <dbReference type="Rhea" id="RHEA-COMP:14280"/>
        <dbReference type="ChEBI" id="CHEBI:16838"/>
        <dbReference type="ChEBI" id="CHEBI:30616"/>
        <dbReference type="ChEBI" id="CHEBI:456216"/>
        <dbReference type="EC" id="2.7.4.1"/>
    </reaction>
</comment>
<comment type="function">
    <text evidence="6 7">Catalyzes the reversible transfer of the terminal phosphate of ATP to form a long-chain polyphosphate (polyP).</text>
</comment>
<proteinExistence type="inferred from homology"/>
<comment type="caution">
    <text evidence="12">The sequence shown here is derived from an EMBL/GenBank/DDBJ whole genome shotgun (WGS) entry which is preliminary data.</text>
</comment>
<feature type="binding site" evidence="6">
    <location>
        <position position="626"/>
    </location>
    <ligand>
        <name>ATP</name>
        <dbReference type="ChEBI" id="CHEBI:30616"/>
    </ligand>
</feature>
<keyword evidence="13" id="KW-1185">Reference proteome</keyword>
<feature type="domain" description="Polyphosphate kinase N-terminal" evidence="9">
    <location>
        <begin position="42"/>
        <end position="146"/>
    </location>
</feature>
<evidence type="ECO:0000313" key="12">
    <source>
        <dbReference type="EMBL" id="GGG08206.1"/>
    </source>
</evidence>
<evidence type="ECO:0000256" key="4">
    <source>
        <dbReference type="ARBA" id="ARBA00022777"/>
    </source>
</evidence>
<dbReference type="SUPFAM" id="SSF56024">
    <property type="entry name" value="Phospholipase D/nuclease"/>
    <property type="match status" value="2"/>
</dbReference>
<dbReference type="InterPro" id="IPR041108">
    <property type="entry name" value="PP_kinase_C_1"/>
</dbReference>
<organism evidence="12 13">
    <name type="scientific">Pontibacter amylolyticus</name>
    <dbReference type="NCBI Taxonomy" id="1424080"/>
    <lineage>
        <taxon>Bacteria</taxon>
        <taxon>Pseudomonadati</taxon>
        <taxon>Bacteroidota</taxon>
        <taxon>Cytophagia</taxon>
        <taxon>Cytophagales</taxon>
        <taxon>Hymenobacteraceae</taxon>
        <taxon>Pontibacter</taxon>
    </lineage>
</organism>
<dbReference type="CDD" id="cd09168">
    <property type="entry name" value="PLDc_PaPPK1_C2_like"/>
    <property type="match status" value="1"/>
</dbReference>
<dbReference type="Pfam" id="PF17941">
    <property type="entry name" value="PP_kinase_C_1"/>
    <property type="match status" value="1"/>
</dbReference>
<comment type="PTM">
    <text evidence="6 7">An intermediate of this reaction is the autophosphorylated ppk in which a phosphate is covalently linked to a histidine residue through a N-P bond.</text>
</comment>
<dbReference type="InterPro" id="IPR024953">
    <property type="entry name" value="PP_kinase_middle"/>
</dbReference>
<comment type="cofactor">
    <cofactor evidence="6">
        <name>Mg(2+)</name>
        <dbReference type="ChEBI" id="CHEBI:18420"/>
    </cofactor>
</comment>
<dbReference type="SUPFAM" id="SSF143724">
    <property type="entry name" value="PHP14-like"/>
    <property type="match status" value="1"/>
</dbReference>
<dbReference type="HAMAP" id="MF_00347">
    <property type="entry name" value="Polyphosphate_kinase"/>
    <property type="match status" value="1"/>
</dbReference>
<keyword evidence="2 6" id="KW-0808">Transferase</keyword>
<dbReference type="PIRSF" id="PIRSF015589">
    <property type="entry name" value="PP_kinase"/>
    <property type="match status" value="1"/>
</dbReference>
<evidence type="ECO:0000256" key="3">
    <source>
        <dbReference type="ARBA" id="ARBA00022741"/>
    </source>
</evidence>
<dbReference type="InterPro" id="IPR036832">
    <property type="entry name" value="PPK_N_dom_sf"/>
</dbReference>
<dbReference type="InterPro" id="IPR025200">
    <property type="entry name" value="PPK_C_dom2"/>
</dbReference>
<dbReference type="CDD" id="cd09164">
    <property type="entry name" value="PLDc_EcPPK1_C1_like"/>
    <property type="match status" value="1"/>
</dbReference>
<evidence type="ECO:0000259" key="11">
    <source>
        <dbReference type="Pfam" id="PF17941"/>
    </source>
</evidence>
<feature type="domain" description="Polyphosphate kinase C-terminal" evidence="10">
    <location>
        <begin position="537"/>
        <end position="695"/>
    </location>
</feature>
<evidence type="ECO:0000256" key="1">
    <source>
        <dbReference type="ARBA" id="ARBA00022553"/>
    </source>
</evidence>
<dbReference type="NCBIfam" id="NF003921">
    <property type="entry name" value="PRK05443.2-2"/>
    <property type="match status" value="1"/>
</dbReference>
<dbReference type="EMBL" id="BMFP01000002">
    <property type="protein sequence ID" value="GGG08206.1"/>
    <property type="molecule type" value="Genomic_DNA"/>
</dbReference>
<evidence type="ECO:0000259" key="10">
    <source>
        <dbReference type="Pfam" id="PF13090"/>
    </source>
</evidence>
<feature type="domain" description="Polyphosphate kinase middle" evidence="8">
    <location>
        <begin position="155"/>
        <end position="339"/>
    </location>
</feature>
<keyword evidence="6" id="KW-0479">Metal-binding</keyword>
<gene>
    <name evidence="6 12" type="primary">ppk</name>
    <name evidence="12" type="ORF">GCM10011323_10910</name>
</gene>
<evidence type="ECO:0000256" key="5">
    <source>
        <dbReference type="ARBA" id="ARBA00022840"/>
    </source>
</evidence>
<dbReference type="EC" id="2.7.4.1" evidence="6 7"/>
<feature type="active site" description="Phosphohistidine intermediate" evidence="6">
    <location>
        <position position="469"/>
    </location>
</feature>
<evidence type="ECO:0000259" key="8">
    <source>
        <dbReference type="Pfam" id="PF02503"/>
    </source>
</evidence>